<dbReference type="AlphaFoldDB" id="A0A183IXB9"/>
<organism evidence="4">
    <name type="scientific">Soboliphyme baturini</name>
    <dbReference type="NCBI Taxonomy" id="241478"/>
    <lineage>
        <taxon>Eukaryota</taxon>
        <taxon>Metazoa</taxon>
        <taxon>Ecdysozoa</taxon>
        <taxon>Nematoda</taxon>
        <taxon>Enoplea</taxon>
        <taxon>Dorylaimia</taxon>
        <taxon>Dioctophymatida</taxon>
        <taxon>Dioctophymatoidea</taxon>
        <taxon>Soboliphymatidae</taxon>
        <taxon>Soboliphyme</taxon>
    </lineage>
</organism>
<protein>
    <submittedName>
        <fullName evidence="4">PLAT domain-containing protein</fullName>
    </submittedName>
</protein>
<evidence type="ECO:0000313" key="2">
    <source>
        <dbReference type="EMBL" id="VDP16179.1"/>
    </source>
</evidence>
<reference evidence="2 3" key="2">
    <citation type="submission" date="2018-11" db="EMBL/GenBank/DDBJ databases">
        <authorList>
            <consortium name="Pathogen Informatics"/>
        </authorList>
    </citation>
    <scope>NUCLEOTIDE SEQUENCE [LARGE SCALE GENOMIC DNA]</scope>
</reference>
<dbReference type="WBParaSite" id="SBAD_0000857501-mRNA-1">
    <property type="protein sequence ID" value="SBAD_0000857501-mRNA-1"/>
    <property type="gene ID" value="SBAD_0000857501"/>
</dbReference>
<name>A0A183IXB9_9BILA</name>
<evidence type="ECO:0000313" key="3">
    <source>
        <dbReference type="Proteomes" id="UP000270296"/>
    </source>
</evidence>
<gene>
    <name evidence="2" type="ORF">SBAD_LOCUS8267</name>
</gene>
<proteinExistence type="predicted"/>
<sequence>DVRQKNPDTLQENPDTPQENPDTLQGNLDTLQETSSRVAAVCVSGSDQDGMTLMYTKVERLCYFPTMTGDYLVVELKPDDGAVLRSDAKFDEDLVVRFHYYDATDYAQLTMCCFGKSTCCPLVTKLEAKPDDKAWKSASGTCPAGTDRVEFSARNYGHNQGAIGISGIQLFKPKSGMHPEDADENVCASAGNRDRD</sequence>
<dbReference type="Proteomes" id="UP000270296">
    <property type="component" value="Unassembled WGS sequence"/>
</dbReference>
<feature type="region of interest" description="Disordered" evidence="1">
    <location>
        <begin position="174"/>
        <end position="196"/>
    </location>
</feature>
<accession>A0A183IXB9</accession>
<evidence type="ECO:0000256" key="1">
    <source>
        <dbReference type="SAM" id="MobiDB-lite"/>
    </source>
</evidence>
<reference evidence="4" key="1">
    <citation type="submission" date="2016-06" db="UniProtKB">
        <authorList>
            <consortium name="WormBaseParasite"/>
        </authorList>
    </citation>
    <scope>IDENTIFICATION</scope>
</reference>
<feature type="compositionally biased region" description="Polar residues" evidence="1">
    <location>
        <begin position="7"/>
        <end position="22"/>
    </location>
</feature>
<dbReference type="OrthoDB" id="5915852at2759"/>
<evidence type="ECO:0000313" key="4">
    <source>
        <dbReference type="WBParaSite" id="SBAD_0000857501-mRNA-1"/>
    </source>
</evidence>
<keyword evidence="3" id="KW-1185">Reference proteome</keyword>
<feature type="region of interest" description="Disordered" evidence="1">
    <location>
        <begin position="1"/>
        <end position="22"/>
    </location>
</feature>
<dbReference type="EMBL" id="UZAM01011428">
    <property type="protein sequence ID" value="VDP16179.1"/>
    <property type="molecule type" value="Genomic_DNA"/>
</dbReference>